<feature type="domain" description="Nuclease SbcCD subunit D C-terminal" evidence="9">
    <location>
        <begin position="277"/>
        <end position="377"/>
    </location>
</feature>
<comment type="caution">
    <text evidence="10">The sequence shown here is derived from an EMBL/GenBank/DDBJ whole genome shotgun (WGS) entry which is preliminary data.</text>
</comment>
<keyword evidence="4 7" id="KW-0540">Nuclease</keyword>
<evidence type="ECO:0000256" key="6">
    <source>
        <dbReference type="ARBA" id="ARBA00022839"/>
    </source>
</evidence>
<evidence type="ECO:0000256" key="1">
    <source>
        <dbReference type="ARBA" id="ARBA00010555"/>
    </source>
</evidence>
<dbReference type="EMBL" id="BSSU01000006">
    <property type="protein sequence ID" value="GLX81987.1"/>
    <property type="molecule type" value="Genomic_DNA"/>
</dbReference>
<dbReference type="PANTHER" id="PTHR30337:SF0">
    <property type="entry name" value="NUCLEASE SBCCD SUBUNIT D"/>
    <property type="match status" value="1"/>
</dbReference>
<keyword evidence="6 7" id="KW-0269">Exonuclease</keyword>
<proteinExistence type="inferred from homology"/>
<keyword evidence="11" id="KW-1185">Reference proteome</keyword>
<dbReference type="InterPro" id="IPR004843">
    <property type="entry name" value="Calcineurin-like_PHP"/>
</dbReference>
<evidence type="ECO:0000313" key="11">
    <source>
        <dbReference type="Proteomes" id="UP001157133"/>
    </source>
</evidence>
<dbReference type="Gene3D" id="3.60.21.10">
    <property type="match status" value="1"/>
</dbReference>
<dbReference type="Pfam" id="PF12320">
    <property type="entry name" value="SbcD_C"/>
    <property type="match status" value="1"/>
</dbReference>
<gene>
    <name evidence="7 10" type="primary">sbcD</name>
    <name evidence="10" type="ORF">theurythT_14390</name>
</gene>
<dbReference type="InterPro" id="IPR029052">
    <property type="entry name" value="Metallo-depent_PP-like"/>
</dbReference>
<evidence type="ECO:0000256" key="2">
    <source>
        <dbReference type="ARBA" id="ARBA00011322"/>
    </source>
</evidence>
<keyword evidence="5 7" id="KW-0378">Hydrolase</keyword>
<keyword evidence="7" id="KW-0233">DNA recombination</keyword>
<comment type="function">
    <text evidence="7">SbcCD cleaves DNA hairpin structures. These structures can inhibit DNA replication and are intermediates in certain DNA recombination reactions. The complex acts as a 3'-&gt;5' double strand exonuclease that can open hairpins. It also has a 5' single-strand endonuclease activity.</text>
</comment>
<accession>A0ABQ6H1K5</accession>
<feature type="domain" description="Calcineurin-like phosphoesterase" evidence="8">
    <location>
        <begin position="1"/>
        <end position="97"/>
    </location>
</feature>
<dbReference type="CDD" id="cd00840">
    <property type="entry name" value="MPP_Mre11_N"/>
    <property type="match status" value="1"/>
</dbReference>
<evidence type="ECO:0000256" key="7">
    <source>
        <dbReference type="RuleBase" id="RU363069"/>
    </source>
</evidence>
<comment type="subunit">
    <text evidence="2 7">Heterodimer of SbcC and SbcD.</text>
</comment>
<comment type="similarity">
    <text evidence="1 7">Belongs to the SbcD family.</text>
</comment>
<organism evidence="10 11">
    <name type="scientific">Thalassotalea eurytherma</name>
    <dbReference type="NCBI Taxonomy" id="1144278"/>
    <lineage>
        <taxon>Bacteria</taxon>
        <taxon>Pseudomonadati</taxon>
        <taxon>Pseudomonadota</taxon>
        <taxon>Gammaproteobacteria</taxon>
        <taxon>Alteromonadales</taxon>
        <taxon>Colwelliaceae</taxon>
        <taxon>Thalassotalea</taxon>
    </lineage>
</organism>
<dbReference type="InterPro" id="IPR041796">
    <property type="entry name" value="Mre11_N"/>
</dbReference>
<reference evidence="10 11" key="1">
    <citation type="submission" date="2023-03" db="EMBL/GenBank/DDBJ databases">
        <title>Draft genome sequence of Thalassotalea eurytherma JCM 18482T.</title>
        <authorList>
            <person name="Sawabe T."/>
        </authorList>
    </citation>
    <scope>NUCLEOTIDE SEQUENCE [LARGE SCALE GENOMIC DNA]</scope>
    <source>
        <strain evidence="10 11">JCM 18482</strain>
    </source>
</reference>
<dbReference type="RefSeq" id="WP_284207331.1">
    <property type="nucleotide sequence ID" value="NZ_BSSU01000006.1"/>
</dbReference>
<evidence type="ECO:0000256" key="5">
    <source>
        <dbReference type="ARBA" id="ARBA00022801"/>
    </source>
</evidence>
<dbReference type="PANTHER" id="PTHR30337">
    <property type="entry name" value="COMPONENT OF ATP-DEPENDENT DSDNA EXONUCLEASE"/>
    <property type="match status" value="1"/>
</dbReference>
<dbReference type="InterPro" id="IPR026843">
    <property type="entry name" value="SbcD_C"/>
</dbReference>
<sequence length="409" mass="46159">MRIIHTSDWHLGQYFYGKSRAAEHQAFLTWLIDKATEHAVDAIVVAGDIFDTANPPSYARELYFEFIAKITSLNCQLIILAGNHDSVAMLSESKTVLSALNTQVVTHVNSDASTNIPIYDEHQSLLGVVCAIPFIRPRDIVKSVAGQSAVEKQQQLQAAIADYYLAQYEQANALIGDNELPIIGTGHLTTVGASTSDSVREIYIGTLDAFPADAFPPFNYLALGHIHQSQLIAKSEHMRYCGSPIALSFDEVNHQKYVNLVNVSHQSCEVERIAIPCYQPLLALKKPIDELKTAIEKYVEAMQVEQQTIWLDIEVDSQEYHQDVQQRIEQYLADLPVEVLRVRRSKTQRMAMLENQEKITLEELDINDVFEQRLALMTDQEIADDEQKQQSDRLRALYLQSVEQLQGQS</sequence>
<protein>
    <recommendedName>
        <fullName evidence="3 7">Nuclease SbcCD subunit D</fullName>
    </recommendedName>
</protein>
<evidence type="ECO:0000259" key="8">
    <source>
        <dbReference type="Pfam" id="PF00149"/>
    </source>
</evidence>
<keyword evidence="7" id="KW-0235">DNA replication</keyword>
<evidence type="ECO:0000256" key="3">
    <source>
        <dbReference type="ARBA" id="ARBA00013365"/>
    </source>
</evidence>
<evidence type="ECO:0000256" key="4">
    <source>
        <dbReference type="ARBA" id="ARBA00022722"/>
    </source>
</evidence>
<dbReference type="InterPro" id="IPR004593">
    <property type="entry name" value="SbcD"/>
</dbReference>
<evidence type="ECO:0000313" key="10">
    <source>
        <dbReference type="EMBL" id="GLX81987.1"/>
    </source>
</evidence>
<dbReference type="InterPro" id="IPR050535">
    <property type="entry name" value="DNA_Repair-Maintenance_Comp"/>
</dbReference>
<dbReference type="SUPFAM" id="SSF56300">
    <property type="entry name" value="Metallo-dependent phosphatases"/>
    <property type="match status" value="1"/>
</dbReference>
<dbReference type="Pfam" id="PF00149">
    <property type="entry name" value="Metallophos"/>
    <property type="match status" value="1"/>
</dbReference>
<dbReference type="NCBIfam" id="TIGR00619">
    <property type="entry name" value="sbcd"/>
    <property type="match status" value="1"/>
</dbReference>
<dbReference type="NCBIfam" id="NF008206">
    <property type="entry name" value="PRK10966.1"/>
    <property type="match status" value="1"/>
</dbReference>
<evidence type="ECO:0000259" key="9">
    <source>
        <dbReference type="Pfam" id="PF12320"/>
    </source>
</evidence>
<keyword evidence="7" id="KW-0255">Endonuclease</keyword>
<dbReference type="Proteomes" id="UP001157133">
    <property type="component" value="Unassembled WGS sequence"/>
</dbReference>
<name>A0ABQ6H1K5_9GAMM</name>
<dbReference type="Gene3D" id="3.30.160.720">
    <property type="match status" value="1"/>
</dbReference>